<feature type="transmembrane region" description="Helical" evidence="8">
    <location>
        <begin position="190"/>
        <end position="211"/>
    </location>
</feature>
<name>A0A239GQU8_9RHOB</name>
<evidence type="ECO:0000313" key="9">
    <source>
        <dbReference type="EMBL" id="SNS71341.1"/>
    </source>
</evidence>
<feature type="transmembrane region" description="Helical" evidence="8">
    <location>
        <begin position="60"/>
        <end position="81"/>
    </location>
</feature>
<reference evidence="9 10" key="1">
    <citation type="submission" date="2017-06" db="EMBL/GenBank/DDBJ databases">
        <authorList>
            <person name="Kim H.J."/>
            <person name="Triplett B.A."/>
        </authorList>
    </citation>
    <scope>NUCLEOTIDE SEQUENCE [LARGE SCALE GENOMIC DNA]</scope>
    <source>
        <strain evidence="9 10">DSM 11445</strain>
    </source>
</reference>
<evidence type="ECO:0000256" key="4">
    <source>
        <dbReference type="ARBA" id="ARBA00022475"/>
    </source>
</evidence>
<dbReference type="Gene3D" id="1.20.1530.20">
    <property type="match status" value="1"/>
</dbReference>
<keyword evidence="5 8" id="KW-0812">Transmembrane</keyword>
<dbReference type="Pfam" id="PF03547">
    <property type="entry name" value="Mem_trans"/>
    <property type="match status" value="1"/>
</dbReference>
<dbReference type="OrthoDB" id="9805563at2"/>
<evidence type="ECO:0000256" key="7">
    <source>
        <dbReference type="ARBA" id="ARBA00023136"/>
    </source>
</evidence>
<keyword evidence="4" id="KW-1003">Cell membrane</keyword>
<dbReference type="InterPro" id="IPR004776">
    <property type="entry name" value="Mem_transp_PIN-like"/>
</dbReference>
<evidence type="ECO:0000256" key="3">
    <source>
        <dbReference type="ARBA" id="ARBA00022448"/>
    </source>
</evidence>
<comment type="subcellular location">
    <subcellularLocation>
        <location evidence="1">Cell membrane</location>
        <topology evidence="1">Multi-pass membrane protein</topology>
    </subcellularLocation>
</comment>
<proteinExistence type="inferred from homology"/>
<evidence type="ECO:0000256" key="1">
    <source>
        <dbReference type="ARBA" id="ARBA00004651"/>
    </source>
</evidence>
<dbReference type="AlphaFoldDB" id="A0A239GQU8"/>
<evidence type="ECO:0000256" key="6">
    <source>
        <dbReference type="ARBA" id="ARBA00022989"/>
    </source>
</evidence>
<gene>
    <name evidence="9" type="ORF">SAMN04488078_102831</name>
</gene>
<evidence type="ECO:0008006" key="11">
    <source>
        <dbReference type="Google" id="ProtNLM"/>
    </source>
</evidence>
<dbReference type="PANTHER" id="PTHR36838:SF4">
    <property type="entry name" value="AUXIN EFFLUX CARRIER FAMILY PROTEIN"/>
    <property type="match status" value="1"/>
</dbReference>
<keyword evidence="6 8" id="KW-1133">Transmembrane helix</keyword>
<feature type="transmembrane region" description="Helical" evidence="8">
    <location>
        <begin position="163"/>
        <end position="184"/>
    </location>
</feature>
<dbReference type="InterPro" id="IPR038770">
    <property type="entry name" value="Na+/solute_symporter_sf"/>
</dbReference>
<evidence type="ECO:0000256" key="5">
    <source>
        <dbReference type="ARBA" id="ARBA00022692"/>
    </source>
</evidence>
<feature type="transmembrane region" description="Helical" evidence="8">
    <location>
        <begin position="248"/>
        <end position="266"/>
    </location>
</feature>
<comment type="similarity">
    <text evidence="2">Belongs to the auxin efflux carrier (TC 2.A.69) family.</text>
</comment>
<feature type="transmembrane region" description="Helical" evidence="8">
    <location>
        <begin position="223"/>
        <end position="242"/>
    </location>
</feature>
<feature type="transmembrane region" description="Helical" evidence="8">
    <location>
        <begin position="278"/>
        <end position="301"/>
    </location>
</feature>
<sequence length="302" mass="31208">MLLLTIWPLFALICLGHVLARTGFPDPGFWPAAERINYFILFPALLVSSLVDAPIGDPQILRLGAAALTTICLAALGMAVARRVFPTPSARFGPALQGVVRFNTYLGLAVTASLAGAEGMERAAVYLAVCVPVVNVLSIIALSERDVLRRPGALLRTMLRNPLILACLVGIALALLGFGLPGGMGTFLELLARGSLPLGLLCVGAALQPAALRLDVGPVAGNVALRLLAMPLLAALIGFAYGLDGAEALVLVVFSAIPTAPTAYVLTRQLNGDGTFMAGLVTAQTMAAVVTIPLVLLVLGLG</sequence>
<dbReference type="GO" id="GO:0005886">
    <property type="term" value="C:plasma membrane"/>
    <property type="evidence" value="ECO:0007669"/>
    <property type="project" value="UniProtKB-SubCell"/>
</dbReference>
<evidence type="ECO:0000313" key="10">
    <source>
        <dbReference type="Proteomes" id="UP000198440"/>
    </source>
</evidence>
<dbReference type="GO" id="GO:0055085">
    <property type="term" value="P:transmembrane transport"/>
    <property type="evidence" value="ECO:0007669"/>
    <property type="project" value="InterPro"/>
</dbReference>
<feature type="transmembrane region" description="Helical" evidence="8">
    <location>
        <begin position="36"/>
        <end position="53"/>
    </location>
</feature>
<evidence type="ECO:0000256" key="2">
    <source>
        <dbReference type="ARBA" id="ARBA00010145"/>
    </source>
</evidence>
<dbReference type="EMBL" id="FZON01000028">
    <property type="protein sequence ID" value="SNS71341.1"/>
    <property type="molecule type" value="Genomic_DNA"/>
</dbReference>
<accession>A0A239GQU8</accession>
<keyword evidence="3" id="KW-0813">Transport</keyword>
<protein>
    <recommendedName>
        <fullName evidence="11">Membrane transport protein</fullName>
    </recommendedName>
</protein>
<keyword evidence="7 8" id="KW-0472">Membrane</keyword>
<organism evidence="9 10">
    <name type="scientific">Antarctobacter heliothermus</name>
    <dbReference type="NCBI Taxonomy" id="74033"/>
    <lineage>
        <taxon>Bacteria</taxon>
        <taxon>Pseudomonadati</taxon>
        <taxon>Pseudomonadota</taxon>
        <taxon>Alphaproteobacteria</taxon>
        <taxon>Rhodobacterales</taxon>
        <taxon>Roseobacteraceae</taxon>
        <taxon>Antarctobacter</taxon>
    </lineage>
</organism>
<evidence type="ECO:0000256" key="8">
    <source>
        <dbReference type="SAM" id="Phobius"/>
    </source>
</evidence>
<dbReference type="Proteomes" id="UP000198440">
    <property type="component" value="Unassembled WGS sequence"/>
</dbReference>
<feature type="transmembrane region" description="Helical" evidence="8">
    <location>
        <begin position="123"/>
        <end position="142"/>
    </location>
</feature>
<dbReference type="RefSeq" id="WP_089278602.1">
    <property type="nucleotide sequence ID" value="NZ_FZON01000028.1"/>
</dbReference>
<dbReference type="PANTHER" id="PTHR36838">
    <property type="entry name" value="AUXIN EFFLUX CARRIER FAMILY PROTEIN"/>
    <property type="match status" value="1"/>
</dbReference>